<reference evidence="3" key="1">
    <citation type="submission" date="2019-08" db="EMBL/GenBank/DDBJ databases">
        <authorList>
            <person name="Kucharzyk K."/>
            <person name="Murdoch R.W."/>
            <person name="Higgins S."/>
            <person name="Loffler F."/>
        </authorList>
    </citation>
    <scope>NUCLEOTIDE SEQUENCE</scope>
</reference>
<gene>
    <name evidence="3" type="ORF">SDC9_107904</name>
</gene>
<accession>A0A645B6I9</accession>
<proteinExistence type="predicted"/>
<dbReference type="EMBL" id="VSSQ01018125">
    <property type="protein sequence ID" value="MPM61050.1"/>
    <property type="molecule type" value="Genomic_DNA"/>
</dbReference>
<dbReference type="Pfam" id="PF00440">
    <property type="entry name" value="TetR_N"/>
    <property type="match status" value="1"/>
</dbReference>
<dbReference type="GO" id="GO:0003677">
    <property type="term" value="F:DNA binding"/>
    <property type="evidence" value="ECO:0007669"/>
    <property type="project" value="UniProtKB-KW"/>
</dbReference>
<dbReference type="InterPro" id="IPR001647">
    <property type="entry name" value="HTH_TetR"/>
</dbReference>
<sequence length="193" mass="21969">MATAFKEKERKEITERIKNYAIKRAAEVGMKKTSIDSIVDYACISKGAFYNFYDSKDALFLEIVEDWHTQIYAMALKCLISGTGSNKERAANALYEACNILYNEGIMKFYLKDLPHLLKNIFDTPLVEHYHDDSVHINEVIKYSGVELVVSQNEAVSIVKNIAYMVLNADSLCEEYWSALRIIIDSVCSSIVK</sequence>
<comment type="caution">
    <text evidence="3">The sequence shown here is derived from an EMBL/GenBank/DDBJ whole genome shotgun (WGS) entry which is preliminary data.</text>
</comment>
<evidence type="ECO:0000259" key="2">
    <source>
        <dbReference type="PROSITE" id="PS50977"/>
    </source>
</evidence>
<organism evidence="3">
    <name type="scientific">bioreactor metagenome</name>
    <dbReference type="NCBI Taxonomy" id="1076179"/>
    <lineage>
        <taxon>unclassified sequences</taxon>
        <taxon>metagenomes</taxon>
        <taxon>ecological metagenomes</taxon>
    </lineage>
</organism>
<feature type="domain" description="HTH tetR-type" evidence="2">
    <location>
        <begin position="11"/>
        <end position="71"/>
    </location>
</feature>
<dbReference type="AlphaFoldDB" id="A0A645B6I9"/>
<evidence type="ECO:0000256" key="1">
    <source>
        <dbReference type="ARBA" id="ARBA00023125"/>
    </source>
</evidence>
<dbReference type="Gene3D" id="1.10.357.10">
    <property type="entry name" value="Tetracycline Repressor, domain 2"/>
    <property type="match status" value="1"/>
</dbReference>
<dbReference type="PROSITE" id="PS50977">
    <property type="entry name" value="HTH_TETR_2"/>
    <property type="match status" value="1"/>
</dbReference>
<dbReference type="SUPFAM" id="SSF46689">
    <property type="entry name" value="Homeodomain-like"/>
    <property type="match status" value="1"/>
</dbReference>
<protein>
    <recommendedName>
        <fullName evidence="2">HTH tetR-type domain-containing protein</fullName>
    </recommendedName>
</protein>
<evidence type="ECO:0000313" key="3">
    <source>
        <dbReference type="EMBL" id="MPM61050.1"/>
    </source>
</evidence>
<name>A0A645B6I9_9ZZZZ</name>
<keyword evidence="1" id="KW-0238">DNA-binding</keyword>
<dbReference type="InterPro" id="IPR009057">
    <property type="entry name" value="Homeodomain-like_sf"/>
</dbReference>
<dbReference type="PANTHER" id="PTHR43479:SF11">
    <property type="entry name" value="ACREF_ENVCD OPERON REPRESSOR-RELATED"/>
    <property type="match status" value="1"/>
</dbReference>
<dbReference type="InterPro" id="IPR050624">
    <property type="entry name" value="HTH-type_Tx_Regulator"/>
</dbReference>
<dbReference type="PANTHER" id="PTHR43479">
    <property type="entry name" value="ACREF/ENVCD OPERON REPRESSOR-RELATED"/>
    <property type="match status" value="1"/>
</dbReference>